<feature type="region of interest" description="Disordered" evidence="1">
    <location>
        <begin position="339"/>
        <end position="385"/>
    </location>
</feature>
<protein>
    <submittedName>
        <fullName evidence="2">Uncharacterized protein</fullName>
    </submittedName>
</protein>
<dbReference type="AlphaFoldDB" id="A0A2H9ZZE9"/>
<feature type="compositionally biased region" description="Low complexity" evidence="1">
    <location>
        <begin position="1"/>
        <end position="23"/>
    </location>
</feature>
<feature type="region of interest" description="Disordered" evidence="1">
    <location>
        <begin position="1"/>
        <end position="29"/>
    </location>
</feature>
<evidence type="ECO:0000313" key="3">
    <source>
        <dbReference type="Proteomes" id="UP000236161"/>
    </source>
</evidence>
<sequence>MAKGTGTRSRRAAASGATAGAAAPVCPDPAVWHTSRPLIGFRTVRRPNPITSPQGRLLLAGRGSPHCPPPFSEGGASAAPAGNPAARKQGKPRARPKPPPALRFPYPAGAIGDSQRASDADCYSRGSPATGRPYAVSRLPFTAGLPDAALAALANGRRDSRCLAGRGSRSGGGDARTPTARRGFRGDAHGCPTLLLLSRGDTDGQLSDAVLFGPFAPSLVRSRLLATNLTGCARLLRLFALQADPTVTVDRPPTERSTACAPSSLVEQLPNPYQFIIGTSSRAVRSTCKLQMCQYRSRCNIPRTANPMQAGERGRLSVGRAGDVDAFRWPVAGGWRAAGRGWGGGEEGDRAATGNARRFPEPAEKVVPLGGERGRREREERENYF</sequence>
<accession>A0A2H9ZZE9</accession>
<evidence type="ECO:0000256" key="1">
    <source>
        <dbReference type="SAM" id="MobiDB-lite"/>
    </source>
</evidence>
<evidence type="ECO:0000313" key="2">
    <source>
        <dbReference type="EMBL" id="PKA48652.1"/>
    </source>
</evidence>
<feature type="region of interest" description="Disordered" evidence="1">
    <location>
        <begin position="59"/>
        <end position="101"/>
    </location>
</feature>
<dbReference type="EMBL" id="KZ452270">
    <property type="protein sequence ID" value="PKA48652.1"/>
    <property type="molecule type" value="Genomic_DNA"/>
</dbReference>
<feature type="region of interest" description="Disordered" evidence="1">
    <location>
        <begin position="161"/>
        <end position="184"/>
    </location>
</feature>
<name>A0A2H9ZZE9_9ASPA</name>
<dbReference type="Proteomes" id="UP000236161">
    <property type="component" value="Unassembled WGS sequence"/>
</dbReference>
<feature type="compositionally biased region" description="Basic and acidic residues" evidence="1">
    <location>
        <begin position="372"/>
        <end position="385"/>
    </location>
</feature>
<feature type="compositionally biased region" description="Low complexity" evidence="1">
    <location>
        <begin position="72"/>
        <end position="87"/>
    </location>
</feature>
<gene>
    <name evidence="2" type="ORF">AXF42_Ash018469</name>
</gene>
<keyword evidence="3" id="KW-1185">Reference proteome</keyword>
<organism evidence="2 3">
    <name type="scientific">Apostasia shenzhenica</name>
    <dbReference type="NCBI Taxonomy" id="1088818"/>
    <lineage>
        <taxon>Eukaryota</taxon>
        <taxon>Viridiplantae</taxon>
        <taxon>Streptophyta</taxon>
        <taxon>Embryophyta</taxon>
        <taxon>Tracheophyta</taxon>
        <taxon>Spermatophyta</taxon>
        <taxon>Magnoliopsida</taxon>
        <taxon>Liliopsida</taxon>
        <taxon>Asparagales</taxon>
        <taxon>Orchidaceae</taxon>
        <taxon>Apostasioideae</taxon>
        <taxon>Apostasia</taxon>
    </lineage>
</organism>
<proteinExistence type="predicted"/>
<reference evidence="2 3" key="1">
    <citation type="journal article" date="2017" name="Nature">
        <title>The Apostasia genome and the evolution of orchids.</title>
        <authorList>
            <person name="Zhang G.Q."/>
            <person name="Liu K.W."/>
            <person name="Li Z."/>
            <person name="Lohaus R."/>
            <person name="Hsiao Y.Y."/>
            <person name="Niu S.C."/>
            <person name="Wang J.Y."/>
            <person name="Lin Y.C."/>
            <person name="Xu Q."/>
            <person name="Chen L.J."/>
            <person name="Yoshida K."/>
            <person name="Fujiwara S."/>
            <person name="Wang Z.W."/>
            <person name="Zhang Y.Q."/>
            <person name="Mitsuda N."/>
            <person name="Wang M."/>
            <person name="Liu G.H."/>
            <person name="Pecoraro L."/>
            <person name="Huang H.X."/>
            <person name="Xiao X.J."/>
            <person name="Lin M."/>
            <person name="Wu X.Y."/>
            <person name="Wu W.L."/>
            <person name="Chen Y.Y."/>
            <person name="Chang S.B."/>
            <person name="Sakamoto S."/>
            <person name="Ohme-Takagi M."/>
            <person name="Yagi M."/>
            <person name="Zeng S.J."/>
            <person name="Shen C.Y."/>
            <person name="Yeh C.M."/>
            <person name="Luo Y.B."/>
            <person name="Tsai W.C."/>
            <person name="Van de Peer Y."/>
            <person name="Liu Z.J."/>
        </authorList>
    </citation>
    <scope>NUCLEOTIDE SEQUENCE [LARGE SCALE GENOMIC DNA]</scope>
    <source>
        <strain evidence="3">cv. Shenzhen</strain>
        <tissue evidence="2">Stem</tissue>
    </source>
</reference>